<feature type="domain" description="Glutamine amidotransferase type-2" evidence="22">
    <location>
        <begin position="170"/>
        <end position="570"/>
    </location>
</feature>
<dbReference type="InterPro" id="IPR029055">
    <property type="entry name" value="Ntn_hydrolases_N"/>
</dbReference>
<dbReference type="InterPro" id="IPR013785">
    <property type="entry name" value="Aldolase_TIM"/>
</dbReference>
<keyword evidence="10" id="KW-0274">FAD</keyword>
<evidence type="ECO:0000256" key="7">
    <source>
        <dbReference type="ARBA" id="ARBA00022630"/>
    </source>
</evidence>
<dbReference type="Pfam" id="PF01645">
    <property type="entry name" value="Glu_synthase"/>
    <property type="match status" value="1"/>
</dbReference>
<keyword evidence="16" id="KW-0003">3Fe-4S</keyword>
<dbReference type="GO" id="GO:0051538">
    <property type="term" value="F:3 iron, 4 sulfur cluster binding"/>
    <property type="evidence" value="ECO:0007669"/>
    <property type="project" value="UniProtKB-KW"/>
</dbReference>
<reference evidence="23 24" key="1">
    <citation type="submission" date="2019-04" db="EMBL/GenBank/DDBJ databases">
        <title>A novel phosphate-accumulating bacterium identified in bioreactor for phosphate removal from wastewater.</title>
        <authorList>
            <person name="Kotlyarov R.Y."/>
            <person name="Beletsky A.V."/>
            <person name="Kallistova A.Y."/>
            <person name="Dorofeev A.G."/>
            <person name="Nikolaev Y.Y."/>
            <person name="Pimenov N.V."/>
            <person name="Ravin N.V."/>
            <person name="Mardanov A.V."/>
        </authorList>
    </citation>
    <scope>NUCLEOTIDE SEQUENCE [LARGE SCALE GENOMIC DNA]</scope>
    <source>
        <strain evidence="23 24">Bin19</strain>
    </source>
</reference>
<keyword evidence="13" id="KW-0408">Iron</keyword>
<evidence type="ECO:0000256" key="19">
    <source>
        <dbReference type="ARBA" id="ARBA00072108"/>
    </source>
</evidence>
<evidence type="ECO:0000256" key="10">
    <source>
        <dbReference type="ARBA" id="ARBA00022827"/>
    </source>
</evidence>
<evidence type="ECO:0000256" key="13">
    <source>
        <dbReference type="ARBA" id="ARBA00023004"/>
    </source>
</evidence>
<dbReference type="FunFam" id="3.20.20.70:FF:000031">
    <property type="entry name" value="Glutamate synthase 1 [NADH]"/>
    <property type="match status" value="1"/>
</dbReference>
<dbReference type="SUPFAM" id="SSF56235">
    <property type="entry name" value="N-terminal nucleophile aminohydrolases (Ntn hydrolases)"/>
    <property type="match status" value="1"/>
</dbReference>
<comment type="cofactor">
    <cofactor evidence="1">
        <name>FMN</name>
        <dbReference type="ChEBI" id="CHEBI:58210"/>
    </cofactor>
</comment>
<evidence type="ECO:0000259" key="22">
    <source>
        <dbReference type="PROSITE" id="PS51278"/>
    </source>
</evidence>
<dbReference type="SUPFAM" id="SSF51395">
    <property type="entry name" value="FMN-linked oxidoreductases"/>
    <property type="match status" value="1"/>
</dbReference>
<dbReference type="InterPro" id="IPR036485">
    <property type="entry name" value="Glu_synth_asu_C_sf"/>
</dbReference>
<dbReference type="GO" id="GO:0019676">
    <property type="term" value="P:ammonia assimilation cycle"/>
    <property type="evidence" value="ECO:0007669"/>
    <property type="project" value="TreeGrafter"/>
</dbReference>
<dbReference type="InterPro" id="IPR050711">
    <property type="entry name" value="ET-N_metabolism_enzyme"/>
</dbReference>
<comment type="cofactor">
    <cofactor evidence="2">
        <name>[3Fe-4S] cluster</name>
        <dbReference type="ChEBI" id="CHEBI:21137"/>
    </cofactor>
</comment>
<dbReference type="EC" id="1.4.1.13" evidence="5"/>
<dbReference type="Pfam" id="PF01493">
    <property type="entry name" value="GXGXG"/>
    <property type="match status" value="1"/>
</dbReference>
<name>A0A5S4ENT1_9PROT</name>
<dbReference type="CDD" id="cd00713">
    <property type="entry name" value="GltS"/>
    <property type="match status" value="1"/>
</dbReference>
<dbReference type="FunFam" id="2.160.20.60:FF:000001">
    <property type="entry name" value="Glutamate synthase, large subunit"/>
    <property type="match status" value="1"/>
</dbReference>
<dbReference type="CDD" id="cd02808">
    <property type="entry name" value="GltS_FMN"/>
    <property type="match status" value="1"/>
</dbReference>
<keyword evidence="15" id="KW-0314">Glutamate biosynthesis</keyword>
<dbReference type="InterPro" id="IPR017932">
    <property type="entry name" value="GATase_2_dom"/>
</dbReference>
<dbReference type="Pfam" id="PF00310">
    <property type="entry name" value="GATase_2"/>
    <property type="match status" value="1"/>
</dbReference>
<evidence type="ECO:0000256" key="1">
    <source>
        <dbReference type="ARBA" id="ARBA00001917"/>
    </source>
</evidence>
<keyword evidence="11" id="KW-0315">Glutamine amidotransferase</keyword>
<dbReference type="GO" id="GO:0046872">
    <property type="term" value="F:metal ion binding"/>
    <property type="evidence" value="ECO:0007669"/>
    <property type="project" value="UniProtKB-KW"/>
</dbReference>
<dbReference type="PROSITE" id="PS51278">
    <property type="entry name" value="GATASE_TYPE_2"/>
    <property type="match status" value="1"/>
</dbReference>
<dbReference type="Gene3D" id="3.60.20.10">
    <property type="entry name" value="Glutamine Phosphoribosylpyrophosphate, subunit 1, domain 1"/>
    <property type="match status" value="1"/>
</dbReference>
<dbReference type="Pfam" id="PF04898">
    <property type="entry name" value="Glu_syn_central"/>
    <property type="match status" value="1"/>
</dbReference>
<evidence type="ECO:0000256" key="2">
    <source>
        <dbReference type="ARBA" id="ARBA00001927"/>
    </source>
</evidence>
<comment type="catalytic activity">
    <reaction evidence="18">
        <text>2 L-glutamate + NADP(+) = L-glutamine + 2-oxoglutarate + NADPH + H(+)</text>
        <dbReference type="Rhea" id="RHEA:15501"/>
        <dbReference type="ChEBI" id="CHEBI:15378"/>
        <dbReference type="ChEBI" id="CHEBI:16810"/>
        <dbReference type="ChEBI" id="CHEBI:29985"/>
        <dbReference type="ChEBI" id="CHEBI:57783"/>
        <dbReference type="ChEBI" id="CHEBI:58349"/>
        <dbReference type="ChEBI" id="CHEBI:58359"/>
        <dbReference type="EC" id="1.4.1.13"/>
    </reaction>
</comment>
<dbReference type="GO" id="GO:0004355">
    <property type="term" value="F:glutamate synthase (NADPH) activity"/>
    <property type="evidence" value="ECO:0007669"/>
    <property type="project" value="UniProtKB-EC"/>
</dbReference>
<dbReference type="GO" id="GO:0006537">
    <property type="term" value="P:glutamate biosynthetic process"/>
    <property type="evidence" value="ECO:0007669"/>
    <property type="project" value="UniProtKB-KW"/>
</dbReference>
<comment type="caution">
    <text evidence="23">The sequence shown here is derived from an EMBL/GenBank/DDBJ whole genome shotgun (WGS) entry which is preliminary data.</text>
</comment>
<evidence type="ECO:0000256" key="20">
    <source>
        <dbReference type="ARBA" id="ARBA00079921"/>
    </source>
</evidence>
<sequence>MTKRQKKRAASVGANDRDEPGKAWPSLPRIVASRFANAGQEIMACRRGHVEAEARKIELMGMNIALILICDADLSGSRARASSASFRCQGGDFVHFLGAAQHLEWLVYSGYSRQSPRVTRSIGFLPDAVTFQSGLARVPSLFFEDSSVMNAAIPPEGQGLYDPANEHDACGVGFVAHIRGKKSHSIIEQGLLILKNLDHRGAVGADPLMGDGAGILIQIPDGLFREEMAKQDILLPQPGDYGVGMVFLPQESASRLACQEAIERAVRSEHQIVLGWRDVPVDHALPMSPTVRAREPVIRQIFVGRGPDIMVTDALERKLYVIRRSAANAIQALGLKHSKEFYQPSMSARTIVYKGLLLAHQVGEYYTDLKDPRCISAMALAHQRFSTNTFPTWQLAHPFRMIAHNGEINTLRGNYNWMRAREKGTSSPLLGADLEKIWPLIYPGQSDSASFDNALELLVMGGYSLAHAMMMLIPEAWESHTLMDERRGAFYKYHAAMIEPWDGPAAVAFTDGRQIGATLDRNGLRPARYLVTDDDLVVMASEAGVLPIPEERIVKKWRLQPGKMFLIDLDQGRIINDAELKDTLALTKPYQDWLSRINIKLDDLPLPKNVAPSVCSVPLLDRQQAFGYSQEDLKFILEPMATSGEEATGSMGNDSPLAVLSNRSKPLFNYFRQLFAQVTNPPIDPIREQLVMSLVSFIGPKPNLLGINEINPPYRLEVAQPVLDFDNMAKLRRIATYTGNKFHSAELDICYPLAWGNEGVEARLASLCAEAEDHVHKGSSILIVSDRRIDAAHVAIPALLATSAVHHHLVTKGLRTRVGLVVETGAARETHHFALLAGYGAEAVHPYLALETLQQIAGGDAEKGDKAIRHFIKGVGKGLLKVMSKMGISTYMSYTGAQIFEAIGLQKKMVDKYFTGTSTQVEGIGVFEVMEEAIRLHKQAFGDDPVLATMLDAGGEYAYRVRGEEHMWTPDAVAKLQHATRTGKYETYREYAQLINDQTRRHMTLRGLFELKPAGAPVPLDEVEPAKEIVKRFATGAMSLGSISTEAHSTLAIAMNRLGGKSNTGEGGEDPARFKVLKGNEKVSDVVGRTRIERDYQLQPGDSLRSAIKQVASGRFGVTAEYLVNADQIQIKMAQGAKPGEGGQLPGHKVSEYIGYLRHSVPGVGLISPPPHHDIYSIEDLAQLIHDLKNTNPKASISVKLVSEIGVGTVAAGVTKAKADHLVIAGHDGGTGASPQSSIKHAGSPWELGLAETQQTLVLNRLRGRVRVQVDGQMKTGRDVLIGALLGADEFGFATAPLVVEGCIMMRKCHLNTCPVGVATQDPVLRRRFSGQPEHVVNYFFFVAEEVRELMAQLGIRRFNELIGRSDLLDMQKGIRHWKAQGLDYNRIFHRPENRIGAPVFQCEQQDHGLAKALDNQLIVLAKPALDDREKVRIDLPLRNINRTVGAMLSGRVAEIYGHAGLPDGTIEIHFTGTAGQTFGAFLARGVTLDLIGEANDYVGKGLSGGRIIVRPSAAFRGETMHNIIVGNTVLYGAIEGEAFFAGVAGERFAVRNSGATAVVEGVGDHGCEYMTGGTVVVLGMTGRNFAAGMSGGVAYVLDEEGSFESRCNMAQVSLEPVEEELVARQGSDAGDDLEGHGKVDVRHLGVIDEVLLKGLIDKHYRYTGSRQALRLLNDWERCRRRFVKIMPHEYRRVLSELAAQKQLEAA</sequence>
<keyword evidence="12" id="KW-0560">Oxidoreductase</keyword>
<evidence type="ECO:0000256" key="8">
    <source>
        <dbReference type="ARBA" id="ARBA00022643"/>
    </source>
</evidence>
<comment type="pathway">
    <text evidence="17">Amino-acid biosynthesis; L-glutamate biosynthesis via GLT pathway; L-glutamate from 2-oxoglutarate and L-glutamine (NADP(+) route): step 1/1.</text>
</comment>
<evidence type="ECO:0000256" key="4">
    <source>
        <dbReference type="ARBA" id="ARBA00009716"/>
    </source>
</evidence>
<dbReference type="FunFam" id="3.60.20.10:FF:000001">
    <property type="entry name" value="Glutamate synthase, large subunit"/>
    <property type="match status" value="1"/>
</dbReference>
<evidence type="ECO:0000313" key="24">
    <source>
        <dbReference type="Proteomes" id="UP000306324"/>
    </source>
</evidence>
<evidence type="ECO:0000256" key="5">
    <source>
        <dbReference type="ARBA" id="ARBA00012079"/>
    </source>
</evidence>
<gene>
    <name evidence="23" type="ORF">ACCUM_3710</name>
</gene>
<proteinExistence type="inferred from homology"/>
<keyword evidence="9" id="KW-0479">Metal-binding</keyword>
<keyword evidence="14" id="KW-0411">Iron-sulfur</keyword>
<organism evidence="23 24">
    <name type="scientific">Candidatus Accumulibacter phosphatis</name>
    <dbReference type="NCBI Taxonomy" id="327160"/>
    <lineage>
        <taxon>Bacteria</taxon>
        <taxon>Pseudomonadati</taxon>
        <taxon>Pseudomonadota</taxon>
        <taxon>Betaproteobacteria</taxon>
        <taxon>Candidatus Accumulibacter</taxon>
    </lineage>
</organism>
<dbReference type="Proteomes" id="UP000306324">
    <property type="component" value="Unassembled WGS sequence"/>
</dbReference>
<dbReference type="InterPro" id="IPR006982">
    <property type="entry name" value="Glu_synth_centr_N"/>
</dbReference>
<evidence type="ECO:0000256" key="11">
    <source>
        <dbReference type="ARBA" id="ARBA00022962"/>
    </source>
</evidence>
<accession>A0A5S4ENT1</accession>
<evidence type="ECO:0000256" key="21">
    <source>
        <dbReference type="SAM" id="MobiDB-lite"/>
    </source>
</evidence>
<evidence type="ECO:0000256" key="16">
    <source>
        <dbReference type="ARBA" id="ARBA00023291"/>
    </source>
</evidence>
<evidence type="ECO:0000256" key="12">
    <source>
        <dbReference type="ARBA" id="ARBA00023002"/>
    </source>
</evidence>
<dbReference type="InterPro" id="IPR002932">
    <property type="entry name" value="Glu_synthdom"/>
</dbReference>
<keyword evidence="24" id="KW-1185">Reference proteome</keyword>
<dbReference type="PANTHER" id="PTHR11938">
    <property type="entry name" value="FAD NADPH DEHYDROGENASE/OXIDOREDUCTASE"/>
    <property type="match status" value="1"/>
</dbReference>
<evidence type="ECO:0000313" key="23">
    <source>
        <dbReference type="EMBL" id="TMQ76985.1"/>
    </source>
</evidence>
<keyword evidence="8" id="KW-0288">FMN</keyword>
<evidence type="ECO:0000256" key="17">
    <source>
        <dbReference type="ARBA" id="ARBA00037898"/>
    </source>
</evidence>
<keyword evidence="7" id="KW-0285">Flavoprotein</keyword>
<comment type="cofactor">
    <cofactor evidence="3">
        <name>FAD</name>
        <dbReference type="ChEBI" id="CHEBI:57692"/>
    </cofactor>
</comment>
<protein>
    <recommendedName>
        <fullName evidence="19">Glutamate synthase [NADPH] large chain</fullName>
        <ecNumber evidence="5">1.4.1.13</ecNumber>
    </recommendedName>
    <alternativeName>
        <fullName evidence="20">Glutamate synthase subunit alpha</fullName>
    </alternativeName>
</protein>
<dbReference type="FunFam" id="3.20.20.70:FF:000053">
    <property type="entry name" value="Glutamate synthase large subunit"/>
    <property type="match status" value="1"/>
</dbReference>
<dbReference type="Gene3D" id="2.160.20.60">
    <property type="entry name" value="Glutamate synthase, alpha subunit, C-terminal domain"/>
    <property type="match status" value="1"/>
</dbReference>
<dbReference type="PANTHER" id="PTHR11938:SF133">
    <property type="entry name" value="GLUTAMATE SYNTHASE (NADH)"/>
    <property type="match status" value="1"/>
</dbReference>
<dbReference type="SUPFAM" id="SSF69336">
    <property type="entry name" value="Alpha subunit of glutamate synthase, C-terminal domain"/>
    <property type="match status" value="1"/>
</dbReference>
<evidence type="ECO:0000256" key="18">
    <source>
        <dbReference type="ARBA" id="ARBA00048151"/>
    </source>
</evidence>
<keyword evidence="6" id="KW-0028">Amino-acid biosynthesis</keyword>
<dbReference type="InterPro" id="IPR002489">
    <property type="entry name" value="Glu_synth_asu_C"/>
</dbReference>
<evidence type="ECO:0000256" key="9">
    <source>
        <dbReference type="ARBA" id="ARBA00022723"/>
    </source>
</evidence>
<evidence type="ECO:0000256" key="14">
    <source>
        <dbReference type="ARBA" id="ARBA00023014"/>
    </source>
</evidence>
<evidence type="ECO:0000256" key="3">
    <source>
        <dbReference type="ARBA" id="ARBA00001974"/>
    </source>
</evidence>
<evidence type="ECO:0000256" key="6">
    <source>
        <dbReference type="ARBA" id="ARBA00022605"/>
    </source>
</evidence>
<feature type="region of interest" description="Disordered" evidence="21">
    <location>
        <begin position="1"/>
        <end position="25"/>
    </location>
</feature>
<dbReference type="Gene3D" id="3.20.20.70">
    <property type="entry name" value="Aldolase class I"/>
    <property type="match status" value="2"/>
</dbReference>
<comment type="similarity">
    <text evidence="4">Belongs to the glutamate synthase family.</text>
</comment>
<evidence type="ECO:0000256" key="15">
    <source>
        <dbReference type="ARBA" id="ARBA00023164"/>
    </source>
</evidence>
<dbReference type="EMBL" id="SWAD01000035">
    <property type="protein sequence ID" value="TMQ76985.1"/>
    <property type="molecule type" value="Genomic_DNA"/>
</dbReference>
<dbReference type="CDD" id="cd00982">
    <property type="entry name" value="gltB_C"/>
    <property type="match status" value="1"/>
</dbReference>